<dbReference type="AlphaFoldDB" id="G5GGC8"/>
<sequence length="342" mass="38969">MLFVLFLLLFAAVIIPKIYFIMEENRRVKQNVSKVYNKITESKISENEYDVIINVPGSTEAGFNISASRFDVKEPRAVVYVVHGALEHRGRYRDFIKFLNQEGFAAVSADCRGHGKSIDSNYPAGYMRSLNEMIEDMYAVTEYIKSSYPSLDIYMFAHSMGSMFARHYLAGHDIEIKKLVLSGVVGYKAASPIGVWISEFITFYRGKYSHSLTLGALNGMEGEDRSWISINKKNLENIENDPLVLKVFRNMADKVVFEANMRLAKVKNYRAINTALKILCISGDQDGAITGGEKGLLYTTNSLHSMGYRNVKNIVYENMRHEVLNETDNKKVYNDILQFYKK</sequence>
<dbReference type="InterPro" id="IPR022742">
    <property type="entry name" value="Hydrolase_4"/>
</dbReference>
<dbReference type="Proteomes" id="UP000003011">
    <property type="component" value="Unassembled WGS sequence"/>
</dbReference>
<accession>G5GGC8</accession>
<dbReference type="SUPFAM" id="SSF53474">
    <property type="entry name" value="alpha/beta-Hydrolases"/>
    <property type="match status" value="1"/>
</dbReference>
<dbReference type="HOGENOM" id="CLU_026209_1_0_9"/>
<evidence type="ECO:0000313" key="2">
    <source>
        <dbReference type="EMBL" id="EHI56338.1"/>
    </source>
</evidence>
<dbReference type="STRING" id="679200.HMPREF9333_00618"/>
<dbReference type="RefSeq" id="WP_005539748.1">
    <property type="nucleotide sequence ID" value="NZ_JH378830.1"/>
</dbReference>
<dbReference type="Gene3D" id="3.40.50.1820">
    <property type="entry name" value="alpha/beta hydrolase"/>
    <property type="match status" value="1"/>
</dbReference>
<protein>
    <recommendedName>
        <fullName evidence="1">Serine aminopeptidase S33 domain-containing protein</fullName>
    </recommendedName>
</protein>
<evidence type="ECO:0000259" key="1">
    <source>
        <dbReference type="Pfam" id="PF12146"/>
    </source>
</evidence>
<organism evidence="2 3">
    <name type="scientific">Johnsonella ignava ATCC 51276</name>
    <dbReference type="NCBI Taxonomy" id="679200"/>
    <lineage>
        <taxon>Bacteria</taxon>
        <taxon>Bacillati</taxon>
        <taxon>Bacillota</taxon>
        <taxon>Clostridia</taxon>
        <taxon>Lachnospirales</taxon>
        <taxon>Lachnospiraceae</taxon>
        <taxon>Johnsonella</taxon>
    </lineage>
</organism>
<feature type="domain" description="Serine aminopeptidase S33" evidence="1">
    <location>
        <begin position="74"/>
        <end position="328"/>
    </location>
</feature>
<gene>
    <name evidence="2" type="ORF">HMPREF9333_00618</name>
</gene>
<dbReference type="EMBL" id="ACZL01000011">
    <property type="protein sequence ID" value="EHI56338.1"/>
    <property type="molecule type" value="Genomic_DNA"/>
</dbReference>
<dbReference type="Pfam" id="PF12146">
    <property type="entry name" value="Hydrolase_4"/>
    <property type="match status" value="1"/>
</dbReference>
<evidence type="ECO:0000313" key="3">
    <source>
        <dbReference type="Proteomes" id="UP000003011"/>
    </source>
</evidence>
<dbReference type="InterPro" id="IPR029058">
    <property type="entry name" value="AB_hydrolase_fold"/>
</dbReference>
<proteinExistence type="predicted"/>
<keyword evidence="3" id="KW-1185">Reference proteome</keyword>
<dbReference type="PANTHER" id="PTHR11614">
    <property type="entry name" value="PHOSPHOLIPASE-RELATED"/>
    <property type="match status" value="1"/>
</dbReference>
<name>G5GGC8_9FIRM</name>
<dbReference type="InterPro" id="IPR051044">
    <property type="entry name" value="MAG_DAG_Lipase"/>
</dbReference>
<reference evidence="2 3" key="1">
    <citation type="submission" date="2011-08" db="EMBL/GenBank/DDBJ databases">
        <title>The Genome Sequence of Johnsonella ignava ATCC 51276.</title>
        <authorList>
            <consortium name="The Broad Institute Genome Sequencing Platform"/>
            <person name="Earl A."/>
            <person name="Ward D."/>
            <person name="Feldgarden M."/>
            <person name="Gevers D."/>
            <person name="Izard J."/>
            <person name="Blanton J.M."/>
            <person name="Baranova O.V."/>
            <person name="Dewhirst F.E."/>
            <person name="Young S.K."/>
            <person name="Zeng Q."/>
            <person name="Gargeya S."/>
            <person name="Fitzgerald M."/>
            <person name="Haas B."/>
            <person name="Abouelleil A."/>
            <person name="Alvarado L."/>
            <person name="Arachchi H.M."/>
            <person name="Berlin A."/>
            <person name="Brown A."/>
            <person name="Chapman S.B."/>
            <person name="Chen Z."/>
            <person name="Dunbar C."/>
            <person name="Freedman E."/>
            <person name="Gearin G."/>
            <person name="Gellesch M."/>
            <person name="Goldberg J."/>
            <person name="Griggs A."/>
            <person name="Gujja S."/>
            <person name="Heiman D."/>
            <person name="Howarth C."/>
            <person name="Larson L."/>
            <person name="Lui A."/>
            <person name="MacDonald P.J.P."/>
            <person name="Montmayeur A."/>
            <person name="Murphy C."/>
            <person name="Neiman D."/>
            <person name="Pearson M."/>
            <person name="Priest M."/>
            <person name="Roberts A."/>
            <person name="Saif S."/>
            <person name="Shea T."/>
            <person name="Shenoy N."/>
            <person name="Sisk P."/>
            <person name="Stolte C."/>
            <person name="Sykes S."/>
            <person name="Wortman J."/>
            <person name="Nusbaum C."/>
            <person name="Birren B."/>
        </authorList>
    </citation>
    <scope>NUCLEOTIDE SEQUENCE [LARGE SCALE GENOMIC DNA]</scope>
    <source>
        <strain evidence="2 3">ATCC 51276</strain>
    </source>
</reference>
<dbReference type="eggNOG" id="COG2267">
    <property type="taxonomic scope" value="Bacteria"/>
</dbReference>
<comment type="caution">
    <text evidence="2">The sequence shown here is derived from an EMBL/GenBank/DDBJ whole genome shotgun (WGS) entry which is preliminary data.</text>
</comment>